<accession>A0ABP8BTR0</accession>
<evidence type="ECO:0000313" key="2">
    <source>
        <dbReference type="Proteomes" id="UP001501710"/>
    </source>
</evidence>
<evidence type="ECO:0000313" key="1">
    <source>
        <dbReference type="EMBL" id="GAA4226049.1"/>
    </source>
</evidence>
<gene>
    <name evidence="1" type="ORF">GCM10022254_09680</name>
</gene>
<comment type="caution">
    <text evidence="1">The sequence shown here is derived from an EMBL/GenBank/DDBJ whole genome shotgun (WGS) entry which is preliminary data.</text>
</comment>
<organism evidence="1 2">
    <name type="scientific">Actinomadura meridiana</name>
    <dbReference type="NCBI Taxonomy" id="559626"/>
    <lineage>
        <taxon>Bacteria</taxon>
        <taxon>Bacillati</taxon>
        <taxon>Actinomycetota</taxon>
        <taxon>Actinomycetes</taxon>
        <taxon>Streptosporangiales</taxon>
        <taxon>Thermomonosporaceae</taxon>
        <taxon>Actinomadura</taxon>
    </lineage>
</organism>
<keyword evidence="2" id="KW-1185">Reference proteome</keyword>
<protein>
    <submittedName>
        <fullName evidence="1">Uncharacterized protein</fullName>
    </submittedName>
</protein>
<dbReference type="RefSeq" id="WP_344890351.1">
    <property type="nucleotide sequence ID" value="NZ_BAABAS010000004.1"/>
</dbReference>
<proteinExistence type="predicted"/>
<dbReference type="Proteomes" id="UP001501710">
    <property type="component" value="Unassembled WGS sequence"/>
</dbReference>
<dbReference type="EMBL" id="BAABAS010000004">
    <property type="protein sequence ID" value="GAA4226049.1"/>
    <property type="molecule type" value="Genomic_DNA"/>
</dbReference>
<reference evidence="2" key="1">
    <citation type="journal article" date="2019" name="Int. J. Syst. Evol. Microbiol.">
        <title>The Global Catalogue of Microorganisms (GCM) 10K type strain sequencing project: providing services to taxonomists for standard genome sequencing and annotation.</title>
        <authorList>
            <consortium name="The Broad Institute Genomics Platform"/>
            <consortium name="The Broad Institute Genome Sequencing Center for Infectious Disease"/>
            <person name="Wu L."/>
            <person name="Ma J."/>
        </authorList>
    </citation>
    <scope>NUCLEOTIDE SEQUENCE [LARGE SCALE GENOMIC DNA]</scope>
    <source>
        <strain evidence="2">JCM 17440</strain>
    </source>
</reference>
<name>A0ABP8BTR0_9ACTN</name>
<sequence>MPTIPAPGDVQVATGFPEVNTYRAARDRVPDLNAAIRRAARYQEWVMDNYLTTTPAGREGRASAQARLDQARGALAAHMDELPALGEAAKQTQLAATARAEQALKTRMGYRAAARAWYRDQL</sequence>